<sequence length="310" mass="35033">MRFGVRMLPFHKLFITCIVLISCLGVIASPVIGRARSDLSLLPAGFIVDTQSNWILAFLDKKSKEIIIFSKDASNKVNAEQLDSRDVRAKGLEMFKDAQSQSIELILLRPSDEANFLSASTRMTQGPEWIESAMEQLIIRHVSMQHKVTNEKKIDATNLTPLVKEQIEARAEKRGRVLSSLLLPAGFIQSNWMLAFRDQKSNDILIFSKDANNKVNYKWLTSLDDTAKGLTMFKDAQSQNIELVLLIPSEEVNFLSASTKRTQGAEWVKSAMVQLIHRHNSLQHRKRGAKTIDTAVIELLEKQVEEAKEK</sequence>
<dbReference type="EMBL" id="MU802112">
    <property type="protein sequence ID" value="KAJ3981475.1"/>
    <property type="molecule type" value="Genomic_DNA"/>
</dbReference>
<accession>A0AA38UPA8</accession>
<gene>
    <name evidence="1" type="ORF">F5890DRAFT_1476929</name>
</gene>
<reference evidence="1" key="1">
    <citation type="submission" date="2022-08" db="EMBL/GenBank/DDBJ databases">
        <authorList>
            <consortium name="DOE Joint Genome Institute"/>
            <person name="Min B."/>
            <person name="Riley R."/>
            <person name="Sierra-Patev S."/>
            <person name="Naranjo-Ortiz M."/>
            <person name="Looney B."/>
            <person name="Konkel Z."/>
            <person name="Slot J.C."/>
            <person name="Sakamoto Y."/>
            <person name="Steenwyk J.L."/>
            <person name="Rokas A."/>
            <person name="Carro J."/>
            <person name="Camarero S."/>
            <person name="Ferreira P."/>
            <person name="Molpeceres G."/>
            <person name="Ruiz-Duenas F.J."/>
            <person name="Serrano A."/>
            <person name="Henrissat B."/>
            <person name="Drula E."/>
            <person name="Hughes K.W."/>
            <person name="Mata J.L."/>
            <person name="Ishikawa N.K."/>
            <person name="Vargas-Isla R."/>
            <person name="Ushijima S."/>
            <person name="Smith C.A."/>
            <person name="Ahrendt S."/>
            <person name="Andreopoulos W."/>
            <person name="He G."/>
            <person name="Labutti K."/>
            <person name="Lipzen A."/>
            <person name="Ng V."/>
            <person name="Sandor L."/>
            <person name="Barry K."/>
            <person name="Martinez A.T."/>
            <person name="Xiao Y."/>
            <person name="Gibbons J.G."/>
            <person name="Terashima K."/>
            <person name="Hibbett D.S."/>
            <person name="Grigoriev I.V."/>
        </authorList>
    </citation>
    <scope>NUCLEOTIDE SEQUENCE</scope>
    <source>
        <strain evidence="1">TFB7829</strain>
    </source>
</reference>
<dbReference type="AlphaFoldDB" id="A0AA38UPA8"/>
<evidence type="ECO:0000313" key="2">
    <source>
        <dbReference type="Proteomes" id="UP001163850"/>
    </source>
</evidence>
<dbReference type="Proteomes" id="UP001163850">
    <property type="component" value="Unassembled WGS sequence"/>
</dbReference>
<protein>
    <submittedName>
        <fullName evidence="1">Uncharacterized protein</fullName>
    </submittedName>
</protein>
<name>A0AA38UPA8_9AGAR</name>
<comment type="caution">
    <text evidence="1">The sequence shown here is derived from an EMBL/GenBank/DDBJ whole genome shotgun (WGS) entry which is preliminary data.</text>
</comment>
<evidence type="ECO:0000313" key="1">
    <source>
        <dbReference type="EMBL" id="KAJ3981475.1"/>
    </source>
</evidence>
<proteinExistence type="predicted"/>
<dbReference type="PROSITE" id="PS51257">
    <property type="entry name" value="PROKAR_LIPOPROTEIN"/>
    <property type="match status" value="1"/>
</dbReference>
<organism evidence="1 2">
    <name type="scientific">Lentinula detonsa</name>
    <dbReference type="NCBI Taxonomy" id="2804962"/>
    <lineage>
        <taxon>Eukaryota</taxon>
        <taxon>Fungi</taxon>
        <taxon>Dikarya</taxon>
        <taxon>Basidiomycota</taxon>
        <taxon>Agaricomycotina</taxon>
        <taxon>Agaricomycetes</taxon>
        <taxon>Agaricomycetidae</taxon>
        <taxon>Agaricales</taxon>
        <taxon>Marasmiineae</taxon>
        <taxon>Omphalotaceae</taxon>
        <taxon>Lentinula</taxon>
    </lineage>
</organism>